<name>A0A0F6IJ95_LEPIR</name>
<sequence>IVIYDPLTERLKNHIRDYFYSHPQRVIALQFEECKNKFHVAA</sequence>
<organism evidence="1 2">
    <name type="scientific">Leptospira interrogans str. FPW1039</name>
    <dbReference type="NCBI Taxonomy" id="1193040"/>
    <lineage>
        <taxon>Bacteria</taxon>
        <taxon>Pseudomonadati</taxon>
        <taxon>Spirochaetota</taxon>
        <taxon>Spirochaetia</taxon>
        <taxon>Leptospirales</taxon>
        <taxon>Leptospiraceae</taxon>
        <taxon>Leptospira</taxon>
    </lineage>
</organism>
<protein>
    <submittedName>
        <fullName evidence="1">Uncharacterized protein</fullName>
    </submittedName>
</protein>
<evidence type="ECO:0000313" key="2">
    <source>
        <dbReference type="Proteomes" id="UP000012164"/>
    </source>
</evidence>
<evidence type="ECO:0000313" key="1">
    <source>
        <dbReference type="EMBL" id="EMJ38120.1"/>
    </source>
</evidence>
<gene>
    <name evidence="1" type="ORF">LEP1GSC079_0060</name>
</gene>
<accession>A0A0F6IJ95</accession>
<dbReference type="EMBL" id="AKWR02000050">
    <property type="protein sequence ID" value="EMJ38120.1"/>
    <property type="molecule type" value="Genomic_DNA"/>
</dbReference>
<comment type="caution">
    <text evidence="1">The sequence shown here is derived from an EMBL/GenBank/DDBJ whole genome shotgun (WGS) entry which is preliminary data.</text>
</comment>
<dbReference type="Proteomes" id="UP000012164">
    <property type="component" value="Unassembled WGS sequence"/>
</dbReference>
<reference evidence="1 2" key="1">
    <citation type="submission" date="2013-01" db="EMBL/GenBank/DDBJ databases">
        <authorList>
            <person name="Harkins D.M."/>
            <person name="Durkin A.S."/>
            <person name="Brinkac L.M."/>
            <person name="Haft D.H."/>
            <person name="Selengut J.D."/>
            <person name="Sanka R."/>
            <person name="DePew J."/>
            <person name="Purushe J."/>
            <person name="Peacock S.J."/>
            <person name="Thaipadungpanit J."/>
            <person name="Wuthiekanun V.W."/>
            <person name="Day N.P."/>
            <person name="Vinetz J.M."/>
            <person name="Sutton G.G."/>
            <person name="Nierman W.C."/>
            <person name="Fouts D.E."/>
        </authorList>
    </citation>
    <scope>NUCLEOTIDE SEQUENCE [LARGE SCALE GENOMIC DNA]</scope>
    <source>
        <strain evidence="1 2">FPW1039</strain>
    </source>
</reference>
<dbReference type="AlphaFoldDB" id="A0A0F6IJ95"/>
<proteinExistence type="predicted"/>
<feature type="non-terminal residue" evidence="1">
    <location>
        <position position="1"/>
    </location>
</feature>